<keyword evidence="5" id="KW-0967">Endosome</keyword>
<dbReference type="SUPFAM" id="SSF81321">
    <property type="entry name" value="Family A G protein-coupled receptor-like"/>
    <property type="match status" value="1"/>
</dbReference>
<dbReference type="GeneTree" id="ENSGT01020000230359"/>
<dbReference type="PANTHER" id="PTHR10489">
    <property type="entry name" value="CELL ADHESION MOLECULE"/>
    <property type="match status" value="1"/>
</dbReference>
<feature type="transmembrane region" description="Helical" evidence="14">
    <location>
        <begin position="149"/>
        <end position="169"/>
    </location>
</feature>
<evidence type="ECO:0000256" key="3">
    <source>
        <dbReference type="ARBA" id="ARBA00022475"/>
    </source>
</evidence>
<dbReference type="InterPro" id="IPR050119">
    <property type="entry name" value="CCR1-9-like"/>
</dbReference>
<sequence>GDFMLDLHSPPNTTDYIYVYDEDTSPCSEGNGFSKFRSLFLPIFYCLVFVSCLMGNTLVLWVLITRKKITTMTDMCLLNLAISDLLFVLPLPFQAHYASDNWIFGNAVCKIMAGIYYMGFYSSIFFITLMSIDRYIAIVHIVNARKIRTATWGVLISLVLWLVAGFASVPNMVFSKEVVIEQSVECVPDYPPGQETWRIFTHFGINLLGLVFPLGILIYCYSRILINLQCVRVKNRNKIKAIRMIFIIVICFFIFWTPFNIVLFLDSLQIMHIINECKTSHNLALALQLTETISFIHCCLNPVIYAFAGEIFKAHIKKLFQSWIHVIQNTSSADSSSLFNSWHTQVRSNSESDRVL</sequence>
<evidence type="ECO:0000256" key="4">
    <source>
        <dbReference type="ARBA" id="ARBA00022692"/>
    </source>
</evidence>
<dbReference type="PRINTS" id="PR00237">
    <property type="entry name" value="GPCRRHODOPSN"/>
</dbReference>
<dbReference type="PRINTS" id="PR00645">
    <property type="entry name" value="CXCCHMKINER4"/>
</dbReference>
<feature type="transmembrane region" description="Helical" evidence="14">
    <location>
        <begin position="115"/>
        <end position="137"/>
    </location>
</feature>
<dbReference type="PROSITE" id="PS00237">
    <property type="entry name" value="G_PROTEIN_RECEP_F1_1"/>
    <property type="match status" value="1"/>
</dbReference>
<evidence type="ECO:0000256" key="10">
    <source>
        <dbReference type="ARBA" id="ARBA00023170"/>
    </source>
</evidence>
<comment type="similarity">
    <text evidence="13">Belongs to the G-protein coupled receptor 1 family.</text>
</comment>
<evidence type="ECO:0000256" key="11">
    <source>
        <dbReference type="ARBA" id="ARBA00023180"/>
    </source>
</evidence>
<keyword evidence="4 13" id="KW-0812">Transmembrane</keyword>
<keyword evidence="3" id="KW-1003">Cell membrane</keyword>
<dbReference type="GO" id="GO:0007204">
    <property type="term" value="P:positive regulation of cytosolic calcium ion concentration"/>
    <property type="evidence" value="ECO:0007669"/>
    <property type="project" value="TreeGrafter"/>
</dbReference>
<evidence type="ECO:0000256" key="13">
    <source>
        <dbReference type="RuleBase" id="RU000688"/>
    </source>
</evidence>
<dbReference type="AlphaFoldDB" id="A0A7M4EKN9"/>
<dbReference type="GO" id="GO:0006955">
    <property type="term" value="P:immune response"/>
    <property type="evidence" value="ECO:0007669"/>
    <property type="project" value="TreeGrafter"/>
</dbReference>
<dbReference type="GO" id="GO:0060326">
    <property type="term" value="P:cell chemotaxis"/>
    <property type="evidence" value="ECO:0007669"/>
    <property type="project" value="TreeGrafter"/>
</dbReference>
<keyword evidence="8 14" id="KW-0472">Membrane</keyword>
<keyword evidence="7 13" id="KW-0297">G-protein coupled receptor</keyword>
<feature type="domain" description="G-protein coupled receptors family 1 profile" evidence="15">
    <location>
        <begin position="55"/>
        <end position="305"/>
    </location>
</feature>
<evidence type="ECO:0000256" key="5">
    <source>
        <dbReference type="ARBA" id="ARBA00022753"/>
    </source>
</evidence>
<evidence type="ECO:0000256" key="9">
    <source>
        <dbReference type="ARBA" id="ARBA00023157"/>
    </source>
</evidence>
<proteinExistence type="inferred from homology"/>
<evidence type="ECO:0000256" key="12">
    <source>
        <dbReference type="ARBA" id="ARBA00023224"/>
    </source>
</evidence>
<dbReference type="GO" id="GO:0005769">
    <property type="term" value="C:early endosome"/>
    <property type="evidence" value="ECO:0007669"/>
    <property type="project" value="UniProtKB-SubCell"/>
</dbReference>
<evidence type="ECO:0000256" key="2">
    <source>
        <dbReference type="ARBA" id="ARBA00004651"/>
    </source>
</evidence>
<feature type="transmembrane region" description="Helical" evidence="14">
    <location>
        <begin position="242"/>
        <end position="265"/>
    </location>
</feature>
<dbReference type="InterPro" id="IPR017452">
    <property type="entry name" value="GPCR_Rhodpsn_7TM"/>
</dbReference>
<feature type="transmembrane region" description="Helical" evidence="14">
    <location>
        <begin position="199"/>
        <end position="221"/>
    </location>
</feature>
<dbReference type="InterPro" id="IPR001277">
    <property type="entry name" value="CXCR4/ACKR2"/>
</dbReference>
<evidence type="ECO:0000256" key="14">
    <source>
        <dbReference type="SAM" id="Phobius"/>
    </source>
</evidence>
<evidence type="ECO:0000313" key="17">
    <source>
        <dbReference type="Proteomes" id="UP000594220"/>
    </source>
</evidence>
<feature type="transmembrane region" description="Helical" evidence="14">
    <location>
        <begin position="76"/>
        <end position="95"/>
    </location>
</feature>
<dbReference type="Pfam" id="PF00001">
    <property type="entry name" value="7tm_1"/>
    <property type="match status" value="1"/>
</dbReference>
<dbReference type="PRINTS" id="PR00657">
    <property type="entry name" value="CCCHEMOKINER"/>
</dbReference>
<evidence type="ECO:0000313" key="16">
    <source>
        <dbReference type="Ensembl" id="ENSCPRP00005011315.1"/>
    </source>
</evidence>
<keyword evidence="10 13" id="KW-0675">Receptor</keyword>
<accession>A0A7M4EKN9</accession>
<reference evidence="16" key="2">
    <citation type="submission" date="2025-09" db="UniProtKB">
        <authorList>
            <consortium name="Ensembl"/>
        </authorList>
    </citation>
    <scope>IDENTIFICATION</scope>
</reference>
<dbReference type="Gene3D" id="1.20.1070.10">
    <property type="entry name" value="Rhodopsin 7-helix transmembrane proteins"/>
    <property type="match status" value="1"/>
</dbReference>
<dbReference type="GO" id="GO:0009897">
    <property type="term" value="C:external side of plasma membrane"/>
    <property type="evidence" value="ECO:0007669"/>
    <property type="project" value="TreeGrafter"/>
</dbReference>
<keyword evidence="17" id="KW-1185">Reference proteome</keyword>
<keyword evidence="9" id="KW-1015">Disulfide bond</keyword>
<dbReference type="GO" id="GO:0019722">
    <property type="term" value="P:calcium-mediated signaling"/>
    <property type="evidence" value="ECO:0007669"/>
    <property type="project" value="TreeGrafter"/>
</dbReference>
<dbReference type="GO" id="GO:0016493">
    <property type="term" value="F:C-C chemokine receptor activity"/>
    <property type="evidence" value="ECO:0007669"/>
    <property type="project" value="TreeGrafter"/>
</dbReference>
<keyword evidence="6 14" id="KW-1133">Transmembrane helix</keyword>
<evidence type="ECO:0000256" key="6">
    <source>
        <dbReference type="ARBA" id="ARBA00022989"/>
    </source>
</evidence>
<dbReference type="PROSITE" id="PS50262">
    <property type="entry name" value="G_PROTEIN_RECEP_F1_2"/>
    <property type="match status" value="1"/>
</dbReference>
<dbReference type="InterPro" id="IPR000355">
    <property type="entry name" value="Chemokine_rcpt"/>
</dbReference>
<name>A0A7M4EKN9_CROPO</name>
<keyword evidence="11" id="KW-0325">Glycoprotein</keyword>
<evidence type="ECO:0000256" key="1">
    <source>
        <dbReference type="ARBA" id="ARBA00004412"/>
    </source>
</evidence>
<evidence type="ECO:0000256" key="8">
    <source>
        <dbReference type="ARBA" id="ARBA00023136"/>
    </source>
</evidence>
<comment type="subcellular location">
    <subcellularLocation>
        <location evidence="2">Cell membrane</location>
        <topology evidence="2">Multi-pass membrane protein</topology>
    </subcellularLocation>
    <subcellularLocation>
        <location evidence="1">Early endosome</location>
    </subcellularLocation>
</comment>
<dbReference type="FunFam" id="1.20.1070.10:FF:000026">
    <property type="entry name" value="C-C chemokine receptor type 5"/>
    <property type="match status" value="1"/>
</dbReference>
<protein>
    <recommendedName>
        <fullName evidence="15">G-protein coupled receptors family 1 profile domain-containing protein</fullName>
    </recommendedName>
</protein>
<dbReference type="InterPro" id="IPR000276">
    <property type="entry name" value="GPCR_Rhodpsn"/>
</dbReference>
<evidence type="ECO:0000259" key="15">
    <source>
        <dbReference type="PROSITE" id="PS50262"/>
    </source>
</evidence>
<dbReference type="OMA" id="YAMRIRT"/>
<evidence type="ECO:0000256" key="7">
    <source>
        <dbReference type="ARBA" id="ARBA00023040"/>
    </source>
</evidence>
<feature type="transmembrane region" description="Helical" evidence="14">
    <location>
        <begin position="39"/>
        <end position="64"/>
    </location>
</feature>
<dbReference type="Proteomes" id="UP000594220">
    <property type="component" value="Unplaced"/>
</dbReference>
<keyword evidence="12 13" id="KW-0807">Transducer</keyword>
<dbReference type="PANTHER" id="PTHR10489:SF627">
    <property type="entry name" value="C-C CHEMOKINE RECEPTOR TYPE 8"/>
    <property type="match status" value="1"/>
</dbReference>
<dbReference type="Ensembl" id="ENSCPRT00005013349.1">
    <property type="protein sequence ID" value="ENSCPRP00005011315.1"/>
    <property type="gene ID" value="ENSCPRG00005008069.1"/>
</dbReference>
<dbReference type="GO" id="GO:0019957">
    <property type="term" value="F:C-C chemokine binding"/>
    <property type="evidence" value="ECO:0007669"/>
    <property type="project" value="TreeGrafter"/>
</dbReference>
<reference evidence="16" key="1">
    <citation type="submission" date="2025-08" db="UniProtKB">
        <authorList>
            <consortium name="Ensembl"/>
        </authorList>
    </citation>
    <scope>IDENTIFICATION</scope>
</reference>
<organism evidence="16 17">
    <name type="scientific">Crocodylus porosus</name>
    <name type="common">Saltwater crocodile</name>
    <name type="synonym">Estuarine crocodile</name>
    <dbReference type="NCBI Taxonomy" id="8502"/>
    <lineage>
        <taxon>Eukaryota</taxon>
        <taxon>Metazoa</taxon>
        <taxon>Chordata</taxon>
        <taxon>Craniata</taxon>
        <taxon>Vertebrata</taxon>
        <taxon>Euteleostomi</taxon>
        <taxon>Archelosauria</taxon>
        <taxon>Archosauria</taxon>
        <taxon>Crocodylia</taxon>
        <taxon>Longirostres</taxon>
        <taxon>Crocodylidae</taxon>
        <taxon>Crocodylus</taxon>
    </lineage>
</organism>